<evidence type="ECO:0000256" key="1">
    <source>
        <dbReference type="SAM" id="MobiDB-lite"/>
    </source>
</evidence>
<accession>A0ABU0PQB3</accession>
<dbReference type="Proteomes" id="UP001236806">
    <property type="component" value="Unassembled WGS sequence"/>
</dbReference>
<feature type="chain" id="PRO_5046745361" description="Secreted protein" evidence="2">
    <location>
        <begin position="27"/>
        <end position="129"/>
    </location>
</feature>
<sequence length="129" mass="13954">MNRMARSVVASGAGLALALTASPALAAPPSDSRSNGAQVEHFESPDGSLEYRQVIRHQSHDYSITNSRDREVLNGTSTDWKKHYIELENASNISSQITTTTEAGVTCRTNTRYVIANGKTRSEGTHSSC</sequence>
<evidence type="ECO:0000313" key="4">
    <source>
        <dbReference type="Proteomes" id="UP001236806"/>
    </source>
</evidence>
<reference evidence="3 4" key="1">
    <citation type="submission" date="2023-07" db="EMBL/GenBank/DDBJ databases">
        <title>Comparative genomics of wheat-associated soil bacteria to identify genetic determinants of phenazine resistance.</title>
        <authorList>
            <person name="Mouncey N."/>
        </authorList>
    </citation>
    <scope>NUCLEOTIDE SEQUENCE [LARGE SCALE GENOMIC DNA]</scope>
    <source>
        <strain evidence="3 4">W1I3</strain>
    </source>
</reference>
<dbReference type="EMBL" id="JAUSXB010000001">
    <property type="protein sequence ID" value="MDQ0676126.1"/>
    <property type="molecule type" value="Genomic_DNA"/>
</dbReference>
<name>A0ABU0PQB3_9MICC</name>
<proteinExistence type="predicted"/>
<feature type="region of interest" description="Disordered" evidence="1">
    <location>
        <begin position="25"/>
        <end position="46"/>
    </location>
</feature>
<dbReference type="RefSeq" id="WP_306638500.1">
    <property type="nucleotide sequence ID" value="NZ_JAUSXB010000001.1"/>
</dbReference>
<evidence type="ECO:0000256" key="2">
    <source>
        <dbReference type="SAM" id="SignalP"/>
    </source>
</evidence>
<evidence type="ECO:0008006" key="5">
    <source>
        <dbReference type="Google" id="ProtNLM"/>
    </source>
</evidence>
<organism evidence="3 4">
    <name type="scientific">Pseudarthrobacter siccitolerans</name>
    <dbReference type="NCBI Taxonomy" id="861266"/>
    <lineage>
        <taxon>Bacteria</taxon>
        <taxon>Bacillati</taxon>
        <taxon>Actinomycetota</taxon>
        <taxon>Actinomycetes</taxon>
        <taxon>Micrococcales</taxon>
        <taxon>Micrococcaceae</taxon>
        <taxon>Pseudarthrobacter</taxon>
    </lineage>
</organism>
<gene>
    <name evidence="3" type="ORF">QFZ36_003687</name>
</gene>
<keyword evidence="4" id="KW-1185">Reference proteome</keyword>
<feature type="signal peptide" evidence="2">
    <location>
        <begin position="1"/>
        <end position="26"/>
    </location>
</feature>
<comment type="caution">
    <text evidence="3">The sequence shown here is derived from an EMBL/GenBank/DDBJ whole genome shotgun (WGS) entry which is preliminary data.</text>
</comment>
<keyword evidence="2" id="KW-0732">Signal</keyword>
<evidence type="ECO:0000313" key="3">
    <source>
        <dbReference type="EMBL" id="MDQ0676126.1"/>
    </source>
</evidence>
<protein>
    <recommendedName>
        <fullName evidence="5">Secreted protein</fullName>
    </recommendedName>
</protein>